<organism evidence="1 2">
    <name type="scientific">Botryotinia fuckeliana (strain T4)</name>
    <name type="common">Noble rot fungus</name>
    <name type="synonym">Botrytis cinerea</name>
    <dbReference type="NCBI Taxonomy" id="999810"/>
    <lineage>
        <taxon>Eukaryota</taxon>
        <taxon>Fungi</taxon>
        <taxon>Dikarya</taxon>
        <taxon>Ascomycota</taxon>
        <taxon>Pezizomycotina</taxon>
        <taxon>Leotiomycetes</taxon>
        <taxon>Helotiales</taxon>
        <taxon>Sclerotiniaceae</taxon>
        <taxon>Botrytis</taxon>
    </lineage>
</organism>
<dbReference type="EMBL" id="FQ790293">
    <property type="protein sequence ID" value="CCD48618.1"/>
    <property type="molecule type" value="Genomic_DNA"/>
</dbReference>
<dbReference type="InParanoid" id="G2Y7L6"/>
<reference evidence="2" key="1">
    <citation type="journal article" date="2011" name="PLoS Genet.">
        <title>Genomic analysis of the necrotrophic fungal pathogens Sclerotinia sclerotiorum and Botrytis cinerea.</title>
        <authorList>
            <person name="Amselem J."/>
            <person name="Cuomo C.A."/>
            <person name="van Kan J.A."/>
            <person name="Viaud M."/>
            <person name="Benito E.P."/>
            <person name="Couloux A."/>
            <person name="Coutinho P.M."/>
            <person name="de Vries R.P."/>
            <person name="Dyer P.S."/>
            <person name="Fillinger S."/>
            <person name="Fournier E."/>
            <person name="Gout L."/>
            <person name="Hahn M."/>
            <person name="Kohn L."/>
            <person name="Lapalu N."/>
            <person name="Plummer K.M."/>
            <person name="Pradier J.M."/>
            <person name="Quevillon E."/>
            <person name="Sharon A."/>
            <person name="Simon A."/>
            <person name="ten Have A."/>
            <person name="Tudzynski B."/>
            <person name="Tudzynski P."/>
            <person name="Wincker P."/>
            <person name="Andrew M."/>
            <person name="Anthouard V."/>
            <person name="Beever R.E."/>
            <person name="Beffa R."/>
            <person name="Benoit I."/>
            <person name="Bouzid O."/>
            <person name="Brault B."/>
            <person name="Chen Z."/>
            <person name="Choquer M."/>
            <person name="Collemare J."/>
            <person name="Cotton P."/>
            <person name="Danchin E.G."/>
            <person name="Da Silva C."/>
            <person name="Gautier A."/>
            <person name="Giraud C."/>
            <person name="Giraud T."/>
            <person name="Gonzalez C."/>
            <person name="Grossetete S."/>
            <person name="Guldener U."/>
            <person name="Henrissat B."/>
            <person name="Howlett B.J."/>
            <person name="Kodira C."/>
            <person name="Kretschmer M."/>
            <person name="Lappartient A."/>
            <person name="Leroch M."/>
            <person name="Levis C."/>
            <person name="Mauceli E."/>
            <person name="Neuveglise C."/>
            <person name="Oeser B."/>
            <person name="Pearson M."/>
            <person name="Poulain J."/>
            <person name="Poussereau N."/>
            <person name="Quesneville H."/>
            <person name="Rascle C."/>
            <person name="Schumacher J."/>
            <person name="Segurens B."/>
            <person name="Sexton A."/>
            <person name="Silva E."/>
            <person name="Sirven C."/>
            <person name="Soanes D.M."/>
            <person name="Talbot N.J."/>
            <person name="Templeton M."/>
            <person name="Yandava C."/>
            <person name="Yarden O."/>
            <person name="Zeng Q."/>
            <person name="Rollins J.A."/>
            <person name="Lebrun M.H."/>
            <person name="Dickman M."/>
        </authorList>
    </citation>
    <scope>NUCLEOTIDE SEQUENCE [LARGE SCALE GENOMIC DNA]</scope>
    <source>
        <strain evidence="2">T4</strain>
    </source>
</reference>
<sequence>MDIHIGRLEHGYRRSVRVRHSTPHQNRPSNDVLLSRPKRYMEESTYREKILESKKKAFVGELPDEI</sequence>
<proteinExistence type="predicted"/>
<protein>
    <submittedName>
        <fullName evidence="1">Uncharacterized protein</fullName>
    </submittedName>
</protein>
<evidence type="ECO:0000313" key="2">
    <source>
        <dbReference type="Proteomes" id="UP000008177"/>
    </source>
</evidence>
<dbReference type="HOGENOM" id="CLU_2830912_0_0_1"/>
<dbReference type="AlphaFoldDB" id="G2Y7L6"/>
<name>G2Y7L6_BOTF4</name>
<gene>
    <name evidence="1" type="ORF">BofuT4_uP110020.1</name>
</gene>
<dbReference type="Proteomes" id="UP000008177">
    <property type="component" value="Unplaced contigs"/>
</dbReference>
<accession>G2Y7L6</accession>
<evidence type="ECO:0000313" key="1">
    <source>
        <dbReference type="EMBL" id="CCD48618.1"/>
    </source>
</evidence>